<comment type="function">
    <text evidence="5">This is one of the proteins that binds to the 5S RNA in the ribosome where it forms part of the central protuberance.</text>
</comment>
<dbReference type="Proteomes" id="UP000191200">
    <property type="component" value="Chromosome"/>
</dbReference>
<dbReference type="InterPro" id="IPR020056">
    <property type="entry name" value="Rbsml_bL25/Gln-tRNA_synth_N"/>
</dbReference>
<protein>
    <recommendedName>
        <fullName evidence="5">Large ribosomal subunit protein bL25</fullName>
    </recommendedName>
    <alternativeName>
        <fullName evidence="5">General stress protein CTC</fullName>
    </alternativeName>
</protein>
<dbReference type="Pfam" id="PF01386">
    <property type="entry name" value="Ribosomal_L25p"/>
    <property type="match status" value="1"/>
</dbReference>
<keyword evidence="3 5" id="KW-0689">Ribosomal protein</keyword>
<dbReference type="GO" id="GO:0003735">
    <property type="term" value="F:structural constituent of ribosome"/>
    <property type="evidence" value="ECO:0007669"/>
    <property type="project" value="InterPro"/>
</dbReference>
<dbReference type="GO" id="GO:0006412">
    <property type="term" value="P:translation"/>
    <property type="evidence" value="ECO:0007669"/>
    <property type="project" value="UniProtKB-UniRule"/>
</dbReference>
<organism evidence="9 10">
    <name type="scientific">Vagococcus teuberi</name>
    <dbReference type="NCBI Taxonomy" id="519472"/>
    <lineage>
        <taxon>Bacteria</taxon>
        <taxon>Bacillati</taxon>
        <taxon>Bacillota</taxon>
        <taxon>Bacilli</taxon>
        <taxon>Lactobacillales</taxon>
        <taxon>Enterococcaceae</taxon>
        <taxon>Vagococcus</taxon>
    </lineage>
</organism>
<dbReference type="KEGG" id="vte:BHY08_03230"/>
<reference evidence="9 10" key="1">
    <citation type="submission" date="2016-09" db="EMBL/GenBank/DDBJ databases">
        <title>Vagococcus teuberi sp. nov., isolated from the Malian artisanal sour milk fene.</title>
        <authorList>
            <person name="Wullschleger S."/>
            <person name="Seifert C."/>
            <person name="Baumgartner S."/>
            <person name="Lacroix C."/>
            <person name="Bonfoh B."/>
            <person name="Stevens M.J."/>
            <person name="Meile L."/>
        </authorList>
    </citation>
    <scope>NUCLEOTIDE SEQUENCE [LARGE SCALE GENOMIC DNA]</scope>
    <source>
        <strain evidence="9 10">DSM 21459</strain>
    </source>
</reference>
<gene>
    <name evidence="5" type="primary">rplY</name>
    <name evidence="5" type="synonym">ctc</name>
    <name evidence="9" type="ORF">BHY08_03230</name>
</gene>
<keyword evidence="1 5" id="KW-0699">rRNA-binding</keyword>
<feature type="compositionally biased region" description="Acidic residues" evidence="6">
    <location>
        <begin position="185"/>
        <end position="196"/>
    </location>
</feature>
<evidence type="ECO:0000256" key="5">
    <source>
        <dbReference type="HAMAP-Rule" id="MF_01334"/>
    </source>
</evidence>
<evidence type="ECO:0000259" key="8">
    <source>
        <dbReference type="Pfam" id="PF14693"/>
    </source>
</evidence>
<evidence type="ECO:0000313" key="10">
    <source>
        <dbReference type="Proteomes" id="UP000191200"/>
    </source>
</evidence>
<proteinExistence type="inferred from homology"/>
<name>A0A1J0A4V3_9ENTE</name>
<dbReference type="EMBL" id="CP017267">
    <property type="protein sequence ID" value="APB30930.1"/>
    <property type="molecule type" value="Genomic_DNA"/>
</dbReference>
<dbReference type="CDD" id="cd00495">
    <property type="entry name" value="Ribosomal_L25_TL5_CTC"/>
    <property type="match status" value="1"/>
</dbReference>
<keyword evidence="4 5" id="KW-0687">Ribonucleoprotein</keyword>
<keyword evidence="10" id="KW-1185">Reference proteome</keyword>
<feature type="domain" description="Large ribosomal subunit protein bL25 L25" evidence="7">
    <location>
        <begin position="5"/>
        <end position="91"/>
    </location>
</feature>
<dbReference type="Pfam" id="PF14693">
    <property type="entry name" value="Ribosomal_TL5_C"/>
    <property type="match status" value="1"/>
</dbReference>
<dbReference type="AlphaFoldDB" id="A0A1J0A4V3"/>
<dbReference type="SUPFAM" id="SSF50715">
    <property type="entry name" value="Ribosomal protein L25-like"/>
    <property type="match status" value="1"/>
</dbReference>
<dbReference type="PANTHER" id="PTHR33284">
    <property type="entry name" value="RIBOSOMAL PROTEIN L25/GLN-TRNA SYNTHETASE, ANTI-CODON-BINDING DOMAIN-CONTAINING PROTEIN"/>
    <property type="match status" value="1"/>
</dbReference>
<evidence type="ECO:0000256" key="4">
    <source>
        <dbReference type="ARBA" id="ARBA00023274"/>
    </source>
</evidence>
<dbReference type="InterPro" id="IPR020930">
    <property type="entry name" value="Ribosomal_uL5_bac-type"/>
</dbReference>
<dbReference type="Gene3D" id="2.170.120.20">
    <property type="entry name" value="Ribosomal protein L25, beta domain"/>
    <property type="match status" value="1"/>
</dbReference>
<dbReference type="PANTHER" id="PTHR33284:SF1">
    <property type="entry name" value="RIBOSOMAL PROTEIN L25_GLN-TRNA SYNTHETASE, ANTI-CODON-BINDING DOMAIN-CONTAINING PROTEIN"/>
    <property type="match status" value="1"/>
</dbReference>
<dbReference type="InterPro" id="IPR011035">
    <property type="entry name" value="Ribosomal_bL25/Gln-tRNA_synth"/>
</dbReference>
<dbReference type="RefSeq" id="WP_071456508.1">
    <property type="nucleotide sequence ID" value="NZ_CP017267.1"/>
</dbReference>
<dbReference type="GO" id="GO:0022625">
    <property type="term" value="C:cytosolic large ribosomal subunit"/>
    <property type="evidence" value="ECO:0007669"/>
    <property type="project" value="TreeGrafter"/>
</dbReference>
<dbReference type="InterPro" id="IPR037121">
    <property type="entry name" value="Ribosomal_bL25_C"/>
</dbReference>
<comment type="similarity">
    <text evidence="5">Belongs to the bacterial ribosomal protein bL25 family. CTC subfamily.</text>
</comment>
<evidence type="ECO:0000256" key="6">
    <source>
        <dbReference type="SAM" id="MobiDB-lite"/>
    </source>
</evidence>
<evidence type="ECO:0000256" key="1">
    <source>
        <dbReference type="ARBA" id="ARBA00022730"/>
    </source>
</evidence>
<dbReference type="InterPro" id="IPR001021">
    <property type="entry name" value="Ribosomal_bL25_long"/>
</dbReference>
<dbReference type="NCBIfam" id="TIGR00731">
    <property type="entry name" value="bL25_bact_ctc"/>
    <property type="match status" value="1"/>
</dbReference>
<evidence type="ECO:0000313" key="9">
    <source>
        <dbReference type="EMBL" id="APB30930.1"/>
    </source>
</evidence>
<evidence type="ECO:0000256" key="3">
    <source>
        <dbReference type="ARBA" id="ARBA00022980"/>
    </source>
</evidence>
<feature type="region of interest" description="Disordered" evidence="6">
    <location>
        <begin position="182"/>
        <end position="207"/>
    </location>
</feature>
<dbReference type="Gene3D" id="2.40.240.10">
    <property type="entry name" value="Ribosomal Protein L25, Chain P"/>
    <property type="match status" value="1"/>
</dbReference>
<dbReference type="OrthoDB" id="9790002at2"/>
<feature type="domain" description="Large ribosomal subunit protein bL25 beta" evidence="8">
    <location>
        <begin position="100"/>
        <end position="180"/>
    </location>
</feature>
<dbReference type="InterPro" id="IPR029751">
    <property type="entry name" value="Ribosomal_L25_dom"/>
</dbReference>
<accession>A0A1J0A4V3</accession>
<dbReference type="GO" id="GO:0008097">
    <property type="term" value="F:5S rRNA binding"/>
    <property type="evidence" value="ECO:0007669"/>
    <property type="project" value="InterPro"/>
</dbReference>
<keyword evidence="2 5" id="KW-0694">RNA-binding</keyword>
<sequence length="207" mass="22775">MSVVLKVEERATRPRSIRRKLREEGRVPAAVNGNGIQNLSISVNARQLEKDIRENGMNAVYVLDLDGKKISTLLHTYELDTFTKSWVHVEFLAVDMSQETEVEAELVLVGTPKGVKAGGVLEQNLYTVVVSATPDKLPERVEVDITNLEIGDSLVIADIPKHEEFSIVTDAEEQICSVSEMSAAVEEDAETAEAAEPELVNAKTEED</sequence>
<evidence type="ECO:0000256" key="2">
    <source>
        <dbReference type="ARBA" id="ARBA00022884"/>
    </source>
</evidence>
<comment type="subunit">
    <text evidence="5">Part of the 50S ribosomal subunit; part of the 5S rRNA/L5/L18/L25 subcomplex. Contacts the 5S rRNA. Binds to the 5S rRNA independently of L5 and L18.</text>
</comment>
<evidence type="ECO:0000259" key="7">
    <source>
        <dbReference type="Pfam" id="PF01386"/>
    </source>
</evidence>
<dbReference type="InterPro" id="IPR020057">
    <property type="entry name" value="Ribosomal_bL25_b-dom"/>
</dbReference>
<dbReference type="STRING" id="519472.BHY08_03230"/>
<dbReference type="NCBIfam" id="NF004133">
    <property type="entry name" value="PRK05618.2-4"/>
    <property type="match status" value="1"/>
</dbReference>
<dbReference type="HAMAP" id="MF_01334">
    <property type="entry name" value="Ribosomal_bL25_CTC"/>
    <property type="match status" value="1"/>
</dbReference>